<organism evidence="1 2">
    <name type="scientific">Actinoplanes campanulatus</name>
    <dbReference type="NCBI Taxonomy" id="113559"/>
    <lineage>
        <taxon>Bacteria</taxon>
        <taxon>Bacillati</taxon>
        <taxon>Actinomycetota</taxon>
        <taxon>Actinomycetes</taxon>
        <taxon>Micromonosporales</taxon>
        <taxon>Micromonosporaceae</taxon>
        <taxon>Actinoplanes</taxon>
    </lineage>
</organism>
<dbReference type="AlphaFoldDB" id="A0A7W5FK62"/>
<protein>
    <submittedName>
        <fullName evidence="1">Uncharacterized protein</fullName>
    </submittedName>
</protein>
<reference evidence="1 2" key="1">
    <citation type="submission" date="2020-08" db="EMBL/GenBank/DDBJ databases">
        <title>Genomic Encyclopedia of Type Strains, Phase III (KMG-III): the genomes of soil and plant-associated and newly described type strains.</title>
        <authorList>
            <person name="Whitman W."/>
        </authorList>
    </citation>
    <scope>NUCLEOTIDE SEQUENCE [LARGE SCALE GENOMIC DNA]</scope>
    <source>
        <strain evidence="1 2">CECT 3287</strain>
    </source>
</reference>
<comment type="caution">
    <text evidence="1">The sequence shown here is derived from an EMBL/GenBank/DDBJ whole genome shotgun (WGS) entry which is preliminary data.</text>
</comment>
<proteinExistence type="predicted"/>
<gene>
    <name evidence="1" type="ORF">FHR83_009079</name>
</gene>
<name>A0A7W5FK62_9ACTN</name>
<accession>A0A7W5FK62</accession>
<dbReference type="Proteomes" id="UP000590749">
    <property type="component" value="Unassembled WGS sequence"/>
</dbReference>
<evidence type="ECO:0000313" key="2">
    <source>
        <dbReference type="Proteomes" id="UP000590749"/>
    </source>
</evidence>
<dbReference type="EMBL" id="JACHXF010000036">
    <property type="protein sequence ID" value="MBB3101351.1"/>
    <property type="molecule type" value="Genomic_DNA"/>
</dbReference>
<keyword evidence="2" id="KW-1185">Reference proteome</keyword>
<dbReference type="RefSeq" id="WP_183227775.1">
    <property type="nucleotide sequence ID" value="NZ_BMPW01000035.1"/>
</dbReference>
<evidence type="ECO:0000313" key="1">
    <source>
        <dbReference type="EMBL" id="MBB3101351.1"/>
    </source>
</evidence>
<sequence length="230" mass="24394">MKRTPSNASEALAMASESGGPVVWLGESGREAFVVHRHDDGDQEWLVAFRLAASGDALGEWRPVEFAVRQAVESESLAMSSKTIRALPIGELLAASRKALSAQRGGRMGSAGLRLVNPSAVYLAPFLEDARGRQPRDDVAYAGLALEYSFLVQDGDRTPAKTLAAQHGGVSGTWANRIAEARRRGLLTPVKPGEAGGGMTDKAMKLLNPAWSPEADALIDAQIAEMEGDA</sequence>